<protein>
    <recommendedName>
        <fullName evidence="4">Amidohydrolase family protein</fullName>
    </recommendedName>
</protein>
<accession>A0A1I7DUV4</accession>
<gene>
    <name evidence="2" type="ORF">SAMN05192562_1077</name>
</gene>
<evidence type="ECO:0000313" key="2">
    <source>
        <dbReference type="EMBL" id="SFU15452.1"/>
    </source>
</evidence>
<sequence>MKGISMKIKHLLGCLLTLMTLPACATQNYVLDDVRLIDGTNNPAHEHMRIVLSENIISAVGPASSLPLPQGADVRNLHGQTVMPGIVSDHVHLAQFNGVQPSPAVYTRENIIAQLTLYAKYGVTTVMSLGVNRPLFYDIRDE</sequence>
<organism evidence="2 3">
    <name type="scientific">Kosakonia arachidis</name>
    <dbReference type="NCBI Taxonomy" id="551989"/>
    <lineage>
        <taxon>Bacteria</taxon>
        <taxon>Pseudomonadati</taxon>
        <taxon>Pseudomonadota</taxon>
        <taxon>Gammaproteobacteria</taxon>
        <taxon>Enterobacterales</taxon>
        <taxon>Enterobacteriaceae</taxon>
        <taxon>Kosakonia</taxon>
    </lineage>
</organism>
<keyword evidence="1" id="KW-0732">Signal</keyword>
<dbReference type="Gene3D" id="2.30.40.10">
    <property type="entry name" value="Urease, subunit C, domain 1"/>
    <property type="match status" value="1"/>
</dbReference>
<reference evidence="3" key="1">
    <citation type="submission" date="2016-10" db="EMBL/GenBank/DDBJ databases">
        <authorList>
            <person name="Varghese N."/>
            <person name="Submissions S."/>
        </authorList>
    </citation>
    <scope>NUCLEOTIDE SEQUENCE [LARGE SCALE GENOMIC DNA]</scope>
    <source>
        <strain evidence="3">Ah-143</strain>
    </source>
</reference>
<feature type="chain" id="PRO_5011791446" description="Amidohydrolase family protein" evidence="1">
    <location>
        <begin position="26"/>
        <end position="142"/>
    </location>
</feature>
<dbReference type="Proteomes" id="UP000199187">
    <property type="component" value="Unassembled WGS sequence"/>
</dbReference>
<evidence type="ECO:0000256" key="1">
    <source>
        <dbReference type="SAM" id="SignalP"/>
    </source>
</evidence>
<name>A0A1I7DUV4_9ENTR</name>
<dbReference type="EMBL" id="FPAU01000007">
    <property type="protein sequence ID" value="SFU15452.1"/>
    <property type="molecule type" value="Genomic_DNA"/>
</dbReference>
<dbReference type="GO" id="GO:0016810">
    <property type="term" value="F:hydrolase activity, acting on carbon-nitrogen (but not peptide) bonds"/>
    <property type="evidence" value="ECO:0007669"/>
    <property type="project" value="InterPro"/>
</dbReference>
<evidence type="ECO:0000313" key="3">
    <source>
        <dbReference type="Proteomes" id="UP000199187"/>
    </source>
</evidence>
<keyword evidence="3" id="KW-1185">Reference proteome</keyword>
<dbReference type="InterPro" id="IPR011059">
    <property type="entry name" value="Metal-dep_hydrolase_composite"/>
</dbReference>
<dbReference type="AlphaFoldDB" id="A0A1I7DUV4"/>
<dbReference type="SUPFAM" id="SSF51338">
    <property type="entry name" value="Composite domain of metallo-dependent hydrolases"/>
    <property type="match status" value="1"/>
</dbReference>
<feature type="signal peptide" evidence="1">
    <location>
        <begin position="1"/>
        <end position="25"/>
    </location>
</feature>
<proteinExistence type="predicted"/>
<evidence type="ECO:0008006" key="4">
    <source>
        <dbReference type="Google" id="ProtNLM"/>
    </source>
</evidence>
<dbReference type="Gene3D" id="3.20.20.140">
    <property type="entry name" value="Metal-dependent hydrolases"/>
    <property type="match status" value="1"/>
</dbReference>